<dbReference type="InterPro" id="IPR036020">
    <property type="entry name" value="WW_dom_sf"/>
</dbReference>
<dbReference type="InParanoid" id="A0A2P6NNQ4"/>
<dbReference type="Pfam" id="PF00786">
    <property type="entry name" value="PBD"/>
    <property type="match status" value="1"/>
</dbReference>
<dbReference type="PANTHER" id="PTHR45832">
    <property type="entry name" value="SERINE/THREONINE-PROTEIN KINASE SAMKA-RELATED-RELATED"/>
    <property type="match status" value="1"/>
</dbReference>
<feature type="region of interest" description="Disordered" evidence="14">
    <location>
        <begin position="402"/>
        <end position="506"/>
    </location>
</feature>
<dbReference type="Pfam" id="PF00397">
    <property type="entry name" value="WW"/>
    <property type="match status" value="1"/>
</dbReference>
<feature type="compositionally biased region" description="Pro residues" evidence="14">
    <location>
        <begin position="34"/>
        <end position="53"/>
    </location>
</feature>
<dbReference type="GO" id="GO:0004674">
    <property type="term" value="F:protein serine/threonine kinase activity"/>
    <property type="evidence" value="ECO:0007669"/>
    <property type="project" value="UniProtKB-KW"/>
</dbReference>
<dbReference type="Gene3D" id="2.20.70.10">
    <property type="match status" value="1"/>
</dbReference>
<feature type="region of interest" description="Disordered" evidence="14">
    <location>
        <begin position="890"/>
        <end position="912"/>
    </location>
</feature>
<proteinExistence type="inferred from homology"/>
<comment type="catalytic activity">
    <reaction evidence="12">
        <text>L-seryl-[protein] + ATP = O-phospho-L-seryl-[protein] + ADP + H(+)</text>
        <dbReference type="Rhea" id="RHEA:17989"/>
        <dbReference type="Rhea" id="RHEA-COMP:9863"/>
        <dbReference type="Rhea" id="RHEA-COMP:11604"/>
        <dbReference type="ChEBI" id="CHEBI:15378"/>
        <dbReference type="ChEBI" id="CHEBI:29999"/>
        <dbReference type="ChEBI" id="CHEBI:30616"/>
        <dbReference type="ChEBI" id="CHEBI:83421"/>
        <dbReference type="ChEBI" id="CHEBI:456216"/>
        <dbReference type="EC" id="2.7.11.1"/>
    </reaction>
</comment>
<feature type="compositionally biased region" description="Low complexity" evidence="14">
    <location>
        <begin position="443"/>
        <end position="463"/>
    </location>
</feature>
<evidence type="ECO:0000256" key="2">
    <source>
        <dbReference type="ARBA" id="ARBA00008874"/>
    </source>
</evidence>
<accession>A0A2P6NNQ4</accession>
<evidence type="ECO:0000256" key="13">
    <source>
        <dbReference type="PROSITE-ProRule" id="PRU10141"/>
    </source>
</evidence>
<organism evidence="17 18">
    <name type="scientific">Planoprotostelium fungivorum</name>
    <dbReference type="NCBI Taxonomy" id="1890364"/>
    <lineage>
        <taxon>Eukaryota</taxon>
        <taxon>Amoebozoa</taxon>
        <taxon>Evosea</taxon>
        <taxon>Variosea</taxon>
        <taxon>Cavosteliida</taxon>
        <taxon>Cavosteliaceae</taxon>
        <taxon>Planoprotostelium</taxon>
    </lineage>
</organism>
<dbReference type="STRING" id="1890364.A0A2P6NNQ4"/>
<feature type="domain" description="Protein kinase" evidence="15">
    <location>
        <begin position="613"/>
        <end position="870"/>
    </location>
</feature>
<evidence type="ECO:0000256" key="12">
    <source>
        <dbReference type="ARBA" id="ARBA00048679"/>
    </source>
</evidence>
<dbReference type="OrthoDB" id="2914378at2759"/>
<dbReference type="GO" id="GO:0005524">
    <property type="term" value="F:ATP binding"/>
    <property type="evidence" value="ECO:0007669"/>
    <property type="project" value="UniProtKB-UniRule"/>
</dbReference>
<evidence type="ECO:0000256" key="6">
    <source>
        <dbReference type="ARBA" id="ARBA00022723"/>
    </source>
</evidence>
<comment type="catalytic activity">
    <reaction evidence="11">
        <text>L-threonyl-[protein] + ATP = O-phospho-L-threonyl-[protein] + ADP + H(+)</text>
        <dbReference type="Rhea" id="RHEA:46608"/>
        <dbReference type="Rhea" id="RHEA-COMP:11060"/>
        <dbReference type="Rhea" id="RHEA-COMP:11605"/>
        <dbReference type="ChEBI" id="CHEBI:15378"/>
        <dbReference type="ChEBI" id="CHEBI:30013"/>
        <dbReference type="ChEBI" id="CHEBI:30616"/>
        <dbReference type="ChEBI" id="CHEBI:61977"/>
        <dbReference type="ChEBI" id="CHEBI:456216"/>
        <dbReference type="EC" id="2.7.11.1"/>
    </reaction>
</comment>
<feature type="region of interest" description="Disordered" evidence="14">
    <location>
        <begin position="29"/>
        <end position="100"/>
    </location>
</feature>
<feature type="region of interest" description="Disordered" evidence="14">
    <location>
        <begin position="207"/>
        <end position="247"/>
    </location>
</feature>
<protein>
    <recommendedName>
        <fullName evidence="3">non-specific serine/threonine protein kinase</fullName>
        <ecNumber evidence="3">2.7.11.1</ecNumber>
    </recommendedName>
</protein>
<dbReference type="InterPro" id="IPR011009">
    <property type="entry name" value="Kinase-like_dom_sf"/>
</dbReference>
<evidence type="ECO:0000256" key="1">
    <source>
        <dbReference type="ARBA" id="ARBA00001946"/>
    </source>
</evidence>
<dbReference type="SMART" id="SM00220">
    <property type="entry name" value="S_TKc"/>
    <property type="match status" value="1"/>
</dbReference>
<dbReference type="GO" id="GO:0046872">
    <property type="term" value="F:metal ion binding"/>
    <property type="evidence" value="ECO:0007669"/>
    <property type="project" value="UniProtKB-KW"/>
</dbReference>
<dbReference type="Gene3D" id="3.30.200.20">
    <property type="entry name" value="Phosphorylase Kinase, domain 1"/>
    <property type="match status" value="1"/>
</dbReference>
<dbReference type="InterPro" id="IPR033923">
    <property type="entry name" value="PAK_BD"/>
</dbReference>
<dbReference type="AlphaFoldDB" id="A0A2P6NNQ4"/>
<dbReference type="PROSITE" id="PS00107">
    <property type="entry name" value="PROTEIN_KINASE_ATP"/>
    <property type="match status" value="1"/>
</dbReference>
<keyword evidence="6" id="KW-0479">Metal-binding</keyword>
<evidence type="ECO:0000259" key="16">
    <source>
        <dbReference type="PROSITE" id="PS50020"/>
    </source>
</evidence>
<evidence type="ECO:0000313" key="18">
    <source>
        <dbReference type="Proteomes" id="UP000241769"/>
    </source>
</evidence>
<dbReference type="SUPFAM" id="SSF56112">
    <property type="entry name" value="Protein kinase-like (PK-like)"/>
    <property type="match status" value="1"/>
</dbReference>
<evidence type="ECO:0000259" key="15">
    <source>
        <dbReference type="PROSITE" id="PS50011"/>
    </source>
</evidence>
<dbReference type="PROSITE" id="PS00108">
    <property type="entry name" value="PROTEIN_KINASE_ST"/>
    <property type="match status" value="1"/>
</dbReference>
<name>A0A2P6NNQ4_9EUKA</name>
<comment type="cofactor">
    <cofactor evidence="1">
        <name>Mg(2+)</name>
        <dbReference type="ChEBI" id="CHEBI:18420"/>
    </cofactor>
</comment>
<dbReference type="InterPro" id="IPR051931">
    <property type="entry name" value="PAK3-like"/>
</dbReference>
<evidence type="ECO:0000256" key="5">
    <source>
        <dbReference type="ARBA" id="ARBA00022679"/>
    </source>
</evidence>
<dbReference type="InterPro" id="IPR008271">
    <property type="entry name" value="Ser/Thr_kinase_AS"/>
</dbReference>
<sequence length="912" mass="98996">MSELPPNWTEYQDDDGVPYYYNHVTEENTWVRPSTPPPALPAPVVAPPPPLTTTPPRIMSLPAPIATSPVEAARSTNSNNSSANNSTNNSPNTKEKKRGGFGFFKGWFGGTTALPVDSSDGGDDNISGPTNFKRGTHVAFNAATGQFEGLPPEWQAALEKAGITKEEQTENRDGVMKVLQFQQAQEDNDLPAFKRDSFRRAQTAARKQRREKAASQIFQPIDTEAPPPASPVVPRLPASGQSPVGVKKATPAVKVAAKPAETEEAKTLTSQPSSGNFLEEMRLKKLKAVADLPPRQPYIQSENRTSYQVQLRKTYNSTSVINSVERPSVAPKLNSNVSSANLNRANANAPVKVSNAPAAVQPALRPEISPNNRLSQSVGSNNPNYTPPSREVLEHRKSLKLPTPPVFKEQPKEQDTSPVKQARPALKATSPPTNELSRIQLRPTQPAPSTTPTTTPTTTSAAPLPVKRAGPLPAVPQNRPMPAVPSSPSGLRKVPPSTLPPRPQPVPKLPTVAPTDAQAVPYVPTPRPTPTVPVAVAAPAPEVPAAAPAAVAPARPVPPSIPVSRPVPPSIPGARPVPPSAAASTTTVAAPVVTKQLPNLEDLVSKTNPTAIYLDMVIIGQGASGTVYLGTDSRSNERVAIKKMIIAMQVKVDILINEITIMKQTKHQNIVKFFDSFLVDDAIWISMEYVDGTSLTQVIDYNKDTELQLQEKHIAYICKKTLEALNFMHKADIIHRDIKSDNILMGLNGELKLTDFGYSAHLTKEIRKRTSQVGTTFWMAPEVIGTNASYDTKVDIWSLGIMAQEMIEGEPPYLNLPSLKALFMIVSKGRPPFKNPSAVSPLLQDFVARCTLMDPVQRPDAITLLAHPFLETGCEPSAFLPLIAKAKEEAEKAREQEELDRQNEPEEEEYYY</sequence>
<dbReference type="SMART" id="SM00456">
    <property type="entry name" value="WW"/>
    <property type="match status" value="1"/>
</dbReference>
<feature type="compositionally biased region" description="Pro residues" evidence="14">
    <location>
        <begin position="497"/>
        <end position="506"/>
    </location>
</feature>
<keyword evidence="18" id="KW-1185">Reference proteome</keyword>
<evidence type="ECO:0000256" key="8">
    <source>
        <dbReference type="ARBA" id="ARBA00022777"/>
    </source>
</evidence>
<evidence type="ECO:0000256" key="11">
    <source>
        <dbReference type="ARBA" id="ARBA00047899"/>
    </source>
</evidence>
<dbReference type="EMBL" id="MDYQ01000043">
    <property type="protein sequence ID" value="PRP85528.1"/>
    <property type="molecule type" value="Genomic_DNA"/>
</dbReference>
<keyword evidence="10" id="KW-0460">Magnesium</keyword>
<feature type="domain" description="WW" evidence="16">
    <location>
        <begin position="2"/>
        <end position="35"/>
    </location>
</feature>
<keyword evidence="9 13" id="KW-0067">ATP-binding</keyword>
<evidence type="ECO:0000256" key="14">
    <source>
        <dbReference type="SAM" id="MobiDB-lite"/>
    </source>
</evidence>
<dbReference type="Proteomes" id="UP000241769">
    <property type="component" value="Unassembled WGS sequence"/>
</dbReference>
<evidence type="ECO:0000256" key="10">
    <source>
        <dbReference type="ARBA" id="ARBA00022842"/>
    </source>
</evidence>
<feature type="binding site" evidence="13">
    <location>
        <position position="643"/>
    </location>
    <ligand>
        <name>ATP</name>
        <dbReference type="ChEBI" id="CHEBI:30616"/>
    </ligand>
</feature>
<dbReference type="InterPro" id="IPR036936">
    <property type="entry name" value="CRIB_dom_sf"/>
</dbReference>
<dbReference type="InterPro" id="IPR001202">
    <property type="entry name" value="WW_dom"/>
</dbReference>
<keyword evidence="7 13" id="KW-0547">Nucleotide-binding</keyword>
<feature type="region of interest" description="Disordered" evidence="14">
    <location>
        <begin position="362"/>
        <end position="390"/>
    </location>
</feature>
<dbReference type="CDD" id="cd01093">
    <property type="entry name" value="CRIB_PAK_like"/>
    <property type="match status" value="1"/>
</dbReference>
<feature type="compositionally biased region" description="Low complexity" evidence="14">
    <location>
        <begin position="75"/>
        <end position="92"/>
    </location>
</feature>
<dbReference type="InterPro" id="IPR000719">
    <property type="entry name" value="Prot_kinase_dom"/>
</dbReference>
<dbReference type="CDD" id="cd06614">
    <property type="entry name" value="STKc_PAK"/>
    <property type="match status" value="1"/>
</dbReference>
<dbReference type="FunFam" id="1.10.510.10:FF:000768">
    <property type="entry name" value="Non-specific serine/threonine protein kinase"/>
    <property type="match status" value="1"/>
</dbReference>
<evidence type="ECO:0000256" key="9">
    <source>
        <dbReference type="ARBA" id="ARBA00022840"/>
    </source>
</evidence>
<evidence type="ECO:0000256" key="3">
    <source>
        <dbReference type="ARBA" id="ARBA00012513"/>
    </source>
</evidence>
<dbReference type="PROSITE" id="PS50020">
    <property type="entry name" value="WW_DOMAIN_2"/>
    <property type="match status" value="1"/>
</dbReference>
<dbReference type="PROSITE" id="PS50011">
    <property type="entry name" value="PROTEIN_KINASE_DOM"/>
    <property type="match status" value="1"/>
</dbReference>
<dbReference type="SMART" id="SM00285">
    <property type="entry name" value="PBD"/>
    <property type="match status" value="1"/>
</dbReference>
<dbReference type="InterPro" id="IPR000095">
    <property type="entry name" value="CRIB_dom"/>
</dbReference>
<keyword evidence="4" id="KW-0723">Serine/threonine-protein kinase</keyword>
<dbReference type="EC" id="2.7.11.1" evidence="3"/>
<dbReference type="CDD" id="cd00201">
    <property type="entry name" value="WW"/>
    <property type="match status" value="1"/>
</dbReference>
<comment type="similarity">
    <text evidence="2">Belongs to the protein kinase superfamily. STE Ser/Thr protein kinase family. STE20 subfamily.</text>
</comment>
<keyword evidence="5" id="KW-0808">Transferase</keyword>
<dbReference type="InterPro" id="IPR017441">
    <property type="entry name" value="Protein_kinase_ATP_BS"/>
</dbReference>
<dbReference type="PANTHER" id="PTHR45832:SF22">
    <property type="entry name" value="SERINE_THREONINE-PROTEIN KINASE SAMKA-RELATED"/>
    <property type="match status" value="1"/>
</dbReference>
<dbReference type="SUPFAM" id="SSF51045">
    <property type="entry name" value="WW domain"/>
    <property type="match status" value="1"/>
</dbReference>
<dbReference type="Gene3D" id="3.90.810.10">
    <property type="entry name" value="CRIB domain"/>
    <property type="match status" value="1"/>
</dbReference>
<dbReference type="Gene3D" id="1.10.510.10">
    <property type="entry name" value="Transferase(Phosphotransferase) domain 1"/>
    <property type="match status" value="1"/>
</dbReference>
<evidence type="ECO:0000256" key="4">
    <source>
        <dbReference type="ARBA" id="ARBA00022527"/>
    </source>
</evidence>
<evidence type="ECO:0000313" key="17">
    <source>
        <dbReference type="EMBL" id="PRP85528.1"/>
    </source>
</evidence>
<feature type="compositionally biased region" description="Polar residues" evidence="14">
    <location>
        <begin position="369"/>
        <end position="384"/>
    </location>
</feature>
<keyword evidence="8" id="KW-0418">Kinase</keyword>
<feature type="compositionally biased region" description="Basic and acidic residues" evidence="14">
    <location>
        <begin position="890"/>
        <end position="904"/>
    </location>
</feature>
<gene>
    <name evidence="17" type="ORF">PROFUN_06760</name>
</gene>
<dbReference type="PROSITE" id="PS01159">
    <property type="entry name" value="WW_DOMAIN_1"/>
    <property type="match status" value="1"/>
</dbReference>
<dbReference type="Pfam" id="PF00069">
    <property type="entry name" value="Pkinase"/>
    <property type="match status" value="1"/>
</dbReference>
<reference evidence="17 18" key="1">
    <citation type="journal article" date="2018" name="Genome Biol. Evol.">
        <title>Multiple Roots of Fruiting Body Formation in Amoebozoa.</title>
        <authorList>
            <person name="Hillmann F."/>
            <person name="Forbes G."/>
            <person name="Novohradska S."/>
            <person name="Ferling I."/>
            <person name="Riege K."/>
            <person name="Groth M."/>
            <person name="Westermann M."/>
            <person name="Marz M."/>
            <person name="Spaller T."/>
            <person name="Winckler T."/>
            <person name="Schaap P."/>
            <person name="Glockner G."/>
        </authorList>
    </citation>
    <scope>NUCLEOTIDE SEQUENCE [LARGE SCALE GENOMIC DNA]</scope>
    <source>
        <strain evidence="17 18">Jena</strain>
    </source>
</reference>
<evidence type="ECO:0000256" key="7">
    <source>
        <dbReference type="ARBA" id="ARBA00022741"/>
    </source>
</evidence>
<comment type="caution">
    <text evidence="17">The sequence shown here is derived from an EMBL/GenBank/DDBJ whole genome shotgun (WGS) entry which is preliminary data.</text>
</comment>
<dbReference type="PRINTS" id="PR01217">
    <property type="entry name" value="PRICHEXTENSN"/>
</dbReference>